<sequence precursor="true">MDLRIATLAGVLVLAAPALAGDERAIREVFASVERAVRDRDKVTLIDSATENHLMISKNGETVVGKAALATYLDKMIGYAPSIKSLQSTVEMSPDIRYYGEIAVTHGRSQDHYAFADGLELELTTFWTATVARDTERWRIAAVHYSFNLFDNGMLDAAYRGAFVAATGGALAGLIAGLLFFRRRPIYLSRISAGCPNNSFNRSTRCPGDER</sequence>
<feature type="chain" id="PRO_5001785660" description="DUF4440 domain-containing protein" evidence="2">
    <location>
        <begin position="21"/>
        <end position="211"/>
    </location>
</feature>
<evidence type="ECO:0000256" key="1">
    <source>
        <dbReference type="SAM" id="Phobius"/>
    </source>
</evidence>
<feature type="domain" description="DUF4440" evidence="3">
    <location>
        <begin position="26"/>
        <end position="140"/>
    </location>
</feature>
<keyword evidence="2" id="KW-0732">Signal</keyword>
<protein>
    <recommendedName>
        <fullName evidence="3">DUF4440 domain-containing protein</fullName>
    </recommendedName>
</protein>
<gene>
    <name evidence="4" type="ORF">CAPSK01_000339</name>
</gene>
<dbReference type="InterPro" id="IPR032710">
    <property type="entry name" value="NTF2-like_dom_sf"/>
</dbReference>
<evidence type="ECO:0000256" key="2">
    <source>
        <dbReference type="SAM" id="SignalP"/>
    </source>
</evidence>
<dbReference type="STRING" id="1457154.CAPSK01_000339"/>
<evidence type="ECO:0000313" key="4">
    <source>
        <dbReference type="EMBL" id="KFB69943.1"/>
    </source>
</evidence>
<dbReference type="SUPFAM" id="SSF54427">
    <property type="entry name" value="NTF2-like"/>
    <property type="match status" value="1"/>
</dbReference>
<evidence type="ECO:0000259" key="3">
    <source>
        <dbReference type="Pfam" id="PF14534"/>
    </source>
</evidence>
<keyword evidence="1" id="KW-0472">Membrane</keyword>
<feature type="signal peptide" evidence="2">
    <location>
        <begin position="1"/>
        <end position="20"/>
    </location>
</feature>
<proteinExistence type="predicted"/>
<comment type="caution">
    <text evidence="4">The sequence shown here is derived from an EMBL/GenBank/DDBJ whole genome shotgun (WGS) entry which is preliminary data.</text>
</comment>
<dbReference type="AlphaFoldDB" id="A0A084Y5E9"/>
<dbReference type="Pfam" id="PF14534">
    <property type="entry name" value="DUF4440"/>
    <property type="match status" value="1"/>
</dbReference>
<dbReference type="InterPro" id="IPR027843">
    <property type="entry name" value="DUF4440"/>
</dbReference>
<organism evidence="4 5">
    <name type="scientific">Candidatus Accumulibacter vicinus</name>
    <dbReference type="NCBI Taxonomy" id="2954382"/>
    <lineage>
        <taxon>Bacteria</taxon>
        <taxon>Pseudomonadati</taxon>
        <taxon>Pseudomonadota</taxon>
        <taxon>Betaproteobacteria</taxon>
        <taxon>Candidatus Accumulibacter</taxon>
    </lineage>
</organism>
<keyword evidence="1" id="KW-1133">Transmembrane helix</keyword>
<name>A0A084Y5E9_9PROT</name>
<evidence type="ECO:0000313" key="5">
    <source>
        <dbReference type="Proteomes" id="UP000019812"/>
    </source>
</evidence>
<dbReference type="Proteomes" id="UP000019812">
    <property type="component" value="Unassembled WGS sequence"/>
</dbReference>
<dbReference type="RefSeq" id="WP_034921344.1">
    <property type="nucleotide sequence ID" value="NZ_JDSS02000006.1"/>
</dbReference>
<dbReference type="EMBL" id="JDSS02000006">
    <property type="protein sequence ID" value="KFB69943.1"/>
    <property type="molecule type" value="Genomic_DNA"/>
</dbReference>
<accession>A0A084Y5E9</accession>
<feature type="transmembrane region" description="Helical" evidence="1">
    <location>
        <begin position="157"/>
        <end position="181"/>
    </location>
</feature>
<keyword evidence="1" id="KW-0812">Transmembrane</keyword>
<reference evidence="4 5" key="1">
    <citation type="submission" date="2014-07" db="EMBL/GenBank/DDBJ databases">
        <title>Expanding our view of genomic diversity in Candidatus Accumulibacter clades.</title>
        <authorList>
            <person name="Skennerton C.T."/>
            <person name="Barr J.J."/>
            <person name="Slater F.R."/>
            <person name="Bond P.L."/>
            <person name="Tyson G.W."/>
        </authorList>
    </citation>
    <scope>NUCLEOTIDE SEQUENCE [LARGE SCALE GENOMIC DNA]</scope>
    <source>
        <strain evidence="5">SK-01</strain>
    </source>
</reference>
<dbReference type="Gene3D" id="3.10.450.50">
    <property type="match status" value="1"/>
</dbReference>